<feature type="region of interest" description="Disordered" evidence="2">
    <location>
        <begin position="100"/>
        <end position="139"/>
    </location>
</feature>
<accession>A0A6H5I6Z6</accession>
<evidence type="ECO:0000256" key="2">
    <source>
        <dbReference type="SAM" id="MobiDB-lite"/>
    </source>
</evidence>
<dbReference type="InterPro" id="IPR000477">
    <property type="entry name" value="RT_dom"/>
</dbReference>
<dbReference type="SUPFAM" id="SSF56672">
    <property type="entry name" value="DNA/RNA polymerases"/>
    <property type="match status" value="1"/>
</dbReference>
<organism evidence="4 5">
    <name type="scientific">Trichogramma brassicae</name>
    <dbReference type="NCBI Taxonomy" id="86971"/>
    <lineage>
        <taxon>Eukaryota</taxon>
        <taxon>Metazoa</taxon>
        <taxon>Ecdysozoa</taxon>
        <taxon>Arthropoda</taxon>
        <taxon>Hexapoda</taxon>
        <taxon>Insecta</taxon>
        <taxon>Pterygota</taxon>
        <taxon>Neoptera</taxon>
        <taxon>Endopterygota</taxon>
        <taxon>Hymenoptera</taxon>
        <taxon>Apocrita</taxon>
        <taxon>Proctotrupomorpha</taxon>
        <taxon>Chalcidoidea</taxon>
        <taxon>Trichogrammatidae</taxon>
        <taxon>Trichogramma</taxon>
    </lineage>
</organism>
<evidence type="ECO:0000313" key="5">
    <source>
        <dbReference type="Proteomes" id="UP000479190"/>
    </source>
</evidence>
<dbReference type="GO" id="GO:0003824">
    <property type="term" value="F:catalytic activity"/>
    <property type="evidence" value="ECO:0007669"/>
    <property type="project" value="InterPro"/>
</dbReference>
<dbReference type="GO" id="GO:0071897">
    <property type="term" value="P:DNA biosynthetic process"/>
    <property type="evidence" value="ECO:0007669"/>
    <property type="project" value="UniProtKB-ARBA"/>
</dbReference>
<sequence>MADGLRGAQAPFADTELATAASDATADVRKEKRKKHVKSRSEHLDRLGNKIDELREYIDKTRGVQTKIKDLVRSIEVTYESVCIAHDYVLNCGRDEALEKATQTSLRPPVAKKRAKKTTASTSKNAGTKGKQCVPQRSSTTVNCNGIETPQKGHREAEERWTKVVGKNTKTAENAGGRRWLRRVRPTAVLVKAANGASYADILRNVKSDPVLKEFSAGVTKIRRNAEGALLFELSKEARNTQGMVKAVASRIGNEVEVWAKTQRVTLTVSDMDEVTTKDDHRAPSRVHWVTLRKVTLKSAQDMLQCIVEERKIDVVIISEQYRDRDRCCWALDAKSLAAVWAARDKRIEARSNPRTEMLAWAKVEGLYIFSVYAPPRLSNEQFEALLYRLEREAAGKRPAIIAGDFNAWSTEWGSRRNTARGDMLLECMASLDMCLLNTGKKHRRRRGNGKWNIKSFDEETFKVAIAEDRIIAGCAAEKAKKLMGLVSYACDASMARSTQRKARPPVYWWNVDIARLREGCISARRIAQRARIDRAHYHERYKEARAELRRAIKNSKRQCWKDLVQSVDDCPWGRPYKIVMNKLQNQATQSPTDLPLVTQIVRTLFPSDAIGTGLLRIEGRENPRRVPPVTMEEFRRAMSRIRDAAAPGPDGVPNKVLKLAMQARPELFLDVYNACLTEGVFPACWKMQRLVLLPKGDKPPEEPSSYRPLCMLNTAGKILERIICNRIEEHTETETGLSEMQFGFRKSRSTIDAIRIVVETARSAIAGRRWRRVTKNYCAIITLDVKNAFNSARWSRVLQALRNLGVPDYVLKLIRSYFSERILLYHTDEGTRRYKVTAGVPQGSVLGPTLWNIMYDGVLRVQFPQGVEIVGYADDIAIVVTAKHLEDVTLKANRAIRII</sequence>
<name>A0A6H5I6Z6_9HYME</name>
<dbReference type="PANTHER" id="PTHR19446">
    <property type="entry name" value="REVERSE TRANSCRIPTASES"/>
    <property type="match status" value="1"/>
</dbReference>
<evidence type="ECO:0000256" key="1">
    <source>
        <dbReference type="SAM" id="Coils"/>
    </source>
</evidence>
<dbReference type="InterPro" id="IPR036691">
    <property type="entry name" value="Endo/exonu/phosph_ase_sf"/>
</dbReference>
<dbReference type="Proteomes" id="UP000479190">
    <property type="component" value="Unassembled WGS sequence"/>
</dbReference>
<feature type="compositionally biased region" description="Low complexity" evidence="2">
    <location>
        <begin position="118"/>
        <end position="129"/>
    </location>
</feature>
<dbReference type="Gene3D" id="3.60.10.10">
    <property type="entry name" value="Endonuclease/exonuclease/phosphatase"/>
    <property type="match status" value="1"/>
</dbReference>
<proteinExistence type="predicted"/>
<protein>
    <recommendedName>
        <fullName evidence="3">Reverse transcriptase domain-containing protein</fullName>
    </recommendedName>
</protein>
<dbReference type="OrthoDB" id="7676429at2759"/>
<dbReference type="SUPFAM" id="SSF56219">
    <property type="entry name" value="DNase I-like"/>
    <property type="match status" value="1"/>
</dbReference>
<evidence type="ECO:0000259" key="3">
    <source>
        <dbReference type="PROSITE" id="PS50878"/>
    </source>
</evidence>
<dbReference type="PROSITE" id="PS50878">
    <property type="entry name" value="RT_POL"/>
    <property type="match status" value="1"/>
</dbReference>
<dbReference type="EMBL" id="CADCXV010000513">
    <property type="protein sequence ID" value="CAB0030692.1"/>
    <property type="molecule type" value="Genomic_DNA"/>
</dbReference>
<reference evidence="4 5" key="1">
    <citation type="submission" date="2020-02" db="EMBL/GenBank/DDBJ databases">
        <authorList>
            <person name="Ferguson B K."/>
        </authorList>
    </citation>
    <scope>NUCLEOTIDE SEQUENCE [LARGE SCALE GENOMIC DNA]</scope>
</reference>
<dbReference type="AlphaFoldDB" id="A0A6H5I6Z6"/>
<dbReference type="InterPro" id="IPR043502">
    <property type="entry name" value="DNA/RNA_pol_sf"/>
</dbReference>
<dbReference type="Pfam" id="PF14529">
    <property type="entry name" value="Exo_endo_phos_2"/>
    <property type="match status" value="1"/>
</dbReference>
<feature type="coiled-coil region" evidence="1">
    <location>
        <begin position="528"/>
        <end position="559"/>
    </location>
</feature>
<evidence type="ECO:0000313" key="4">
    <source>
        <dbReference type="EMBL" id="CAB0030692.1"/>
    </source>
</evidence>
<keyword evidence="1" id="KW-0175">Coiled coil</keyword>
<feature type="domain" description="Reverse transcriptase" evidence="3">
    <location>
        <begin position="675"/>
        <end position="900"/>
    </location>
</feature>
<dbReference type="InterPro" id="IPR005135">
    <property type="entry name" value="Endo/exonuclease/phosphatase"/>
</dbReference>
<keyword evidence="5" id="KW-1185">Reference proteome</keyword>
<feature type="region of interest" description="Disordered" evidence="2">
    <location>
        <begin position="20"/>
        <end position="41"/>
    </location>
</feature>
<dbReference type="CDD" id="cd01650">
    <property type="entry name" value="RT_nLTR_like"/>
    <property type="match status" value="1"/>
</dbReference>
<gene>
    <name evidence="4" type="ORF">TBRA_LOCUS2688</name>
</gene>
<dbReference type="Pfam" id="PF00078">
    <property type="entry name" value="RVT_1"/>
    <property type="match status" value="1"/>
</dbReference>